<gene>
    <name evidence="3" type="ORF">F5147DRAFT_763570</name>
</gene>
<keyword evidence="4" id="KW-1185">Reference proteome</keyword>
<dbReference type="GeneID" id="64702907"/>
<dbReference type="Proteomes" id="UP000823399">
    <property type="component" value="Unassembled WGS sequence"/>
</dbReference>
<protein>
    <recommendedName>
        <fullName evidence="2">C2H2-type domain-containing protein</fullName>
    </recommendedName>
</protein>
<evidence type="ECO:0000313" key="3">
    <source>
        <dbReference type="EMBL" id="KAG2096353.1"/>
    </source>
</evidence>
<feature type="domain" description="C2H2-type" evidence="2">
    <location>
        <begin position="246"/>
        <end position="265"/>
    </location>
</feature>
<proteinExistence type="predicted"/>
<dbReference type="InterPro" id="IPR013087">
    <property type="entry name" value="Znf_C2H2_type"/>
</dbReference>
<dbReference type="Gene3D" id="3.30.160.60">
    <property type="entry name" value="Classic Zinc Finger"/>
    <property type="match status" value="1"/>
</dbReference>
<evidence type="ECO:0000313" key="4">
    <source>
        <dbReference type="Proteomes" id="UP000823399"/>
    </source>
</evidence>
<name>A0A9P7EYP1_9AGAM</name>
<dbReference type="AlphaFoldDB" id="A0A9P7EYP1"/>
<reference evidence="3" key="1">
    <citation type="journal article" date="2020" name="New Phytol.">
        <title>Comparative genomics reveals dynamic genome evolution in host specialist ectomycorrhizal fungi.</title>
        <authorList>
            <person name="Lofgren L.A."/>
            <person name="Nguyen N.H."/>
            <person name="Vilgalys R."/>
            <person name="Ruytinx J."/>
            <person name="Liao H.L."/>
            <person name="Branco S."/>
            <person name="Kuo A."/>
            <person name="LaButti K."/>
            <person name="Lipzen A."/>
            <person name="Andreopoulos W."/>
            <person name="Pangilinan J."/>
            <person name="Riley R."/>
            <person name="Hundley H."/>
            <person name="Na H."/>
            <person name="Barry K."/>
            <person name="Grigoriev I.V."/>
            <person name="Stajich J.E."/>
            <person name="Kennedy P.G."/>
        </authorList>
    </citation>
    <scope>NUCLEOTIDE SEQUENCE</scope>
    <source>
        <strain evidence="3">FC423</strain>
    </source>
</reference>
<sequence>MDVHSRPESSLPTPQLTSSSRLGNVPDQDLTRTRSSLQSCLECLDRVHDRMDCVYKEFLEIRTRITELLVTGQSEITTVEGDGTLDSSVDFQAIVSGEPQTVVPLAFDELNAVSPSLTPPELSVSAEPLAFQGQFSDLKYGPLEFGIITLAEGLSIGTIPQDVLLNGTPGVISYGLGVPGFLSQYDTDSDRKTLSESSTSRDLRLPIAQGSQHKVNCIWPGCSRAIKKDNLTRHVNEVHRRKVKAVCVDCGRKFARPYMLRDHICRAEWTKS</sequence>
<organism evidence="3 4">
    <name type="scientific">Suillus discolor</name>
    <dbReference type="NCBI Taxonomy" id="1912936"/>
    <lineage>
        <taxon>Eukaryota</taxon>
        <taxon>Fungi</taxon>
        <taxon>Dikarya</taxon>
        <taxon>Basidiomycota</taxon>
        <taxon>Agaricomycotina</taxon>
        <taxon>Agaricomycetes</taxon>
        <taxon>Agaricomycetidae</taxon>
        <taxon>Boletales</taxon>
        <taxon>Suillineae</taxon>
        <taxon>Suillaceae</taxon>
        <taxon>Suillus</taxon>
    </lineage>
</organism>
<dbReference type="OrthoDB" id="2668043at2759"/>
<dbReference type="EMBL" id="JABBWM010000070">
    <property type="protein sequence ID" value="KAG2096353.1"/>
    <property type="molecule type" value="Genomic_DNA"/>
</dbReference>
<evidence type="ECO:0000259" key="2">
    <source>
        <dbReference type="Pfam" id="PF00096"/>
    </source>
</evidence>
<comment type="caution">
    <text evidence="3">The sequence shown here is derived from an EMBL/GenBank/DDBJ whole genome shotgun (WGS) entry which is preliminary data.</text>
</comment>
<feature type="compositionally biased region" description="Low complexity" evidence="1">
    <location>
        <begin position="9"/>
        <end position="20"/>
    </location>
</feature>
<dbReference type="RefSeq" id="XP_041288196.1">
    <property type="nucleotide sequence ID" value="XM_041440648.1"/>
</dbReference>
<feature type="region of interest" description="Disordered" evidence="1">
    <location>
        <begin position="1"/>
        <end position="30"/>
    </location>
</feature>
<dbReference type="Pfam" id="PF00096">
    <property type="entry name" value="zf-C2H2"/>
    <property type="match status" value="1"/>
</dbReference>
<evidence type="ECO:0000256" key="1">
    <source>
        <dbReference type="SAM" id="MobiDB-lite"/>
    </source>
</evidence>
<accession>A0A9P7EYP1</accession>